<evidence type="ECO:0000259" key="2">
    <source>
        <dbReference type="Pfam" id="PF07007"/>
    </source>
</evidence>
<feature type="chain" id="PRO_5003387025" description="Lysozyme inhibitor LprI-like N-terminal domain-containing protein" evidence="1">
    <location>
        <begin position="22"/>
        <end position="138"/>
    </location>
</feature>
<organism evidence="3 4">
    <name type="scientific">Vibrio scophthalmi LMG 19158</name>
    <dbReference type="NCBI Taxonomy" id="870967"/>
    <lineage>
        <taxon>Bacteria</taxon>
        <taxon>Pseudomonadati</taxon>
        <taxon>Pseudomonadota</taxon>
        <taxon>Gammaproteobacteria</taxon>
        <taxon>Vibrionales</taxon>
        <taxon>Vibrionaceae</taxon>
        <taxon>Vibrio</taxon>
    </lineage>
</organism>
<feature type="signal peptide" evidence="1">
    <location>
        <begin position="1"/>
        <end position="21"/>
    </location>
</feature>
<feature type="domain" description="Lysozyme inhibitor LprI-like N-terminal" evidence="2">
    <location>
        <begin position="45"/>
        <end position="130"/>
    </location>
</feature>
<dbReference type="Pfam" id="PF07007">
    <property type="entry name" value="LprI"/>
    <property type="match status" value="1"/>
</dbReference>
<dbReference type="EMBL" id="AFWE01000229">
    <property type="protein sequence ID" value="EGU29114.1"/>
    <property type="molecule type" value="Genomic_DNA"/>
</dbReference>
<gene>
    <name evidence="3" type="ORF">VIS19158_20371</name>
</gene>
<protein>
    <recommendedName>
        <fullName evidence="2">Lysozyme inhibitor LprI-like N-terminal domain-containing protein</fullName>
    </recommendedName>
</protein>
<name>F9RW26_9VIBR</name>
<evidence type="ECO:0000256" key="1">
    <source>
        <dbReference type="SAM" id="SignalP"/>
    </source>
</evidence>
<dbReference type="eggNOG" id="ENOG5031HF5">
    <property type="taxonomic scope" value="Bacteria"/>
</dbReference>
<dbReference type="InterPro" id="IPR009739">
    <property type="entry name" value="LprI-like_N"/>
</dbReference>
<dbReference type="AlphaFoldDB" id="F9RW26"/>
<evidence type="ECO:0000313" key="4">
    <source>
        <dbReference type="Proteomes" id="UP000004349"/>
    </source>
</evidence>
<keyword evidence="1" id="KW-0732">Signal</keyword>
<evidence type="ECO:0000313" key="3">
    <source>
        <dbReference type="EMBL" id="EGU29114.1"/>
    </source>
</evidence>
<dbReference type="Gene3D" id="1.20.1270.180">
    <property type="match status" value="1"/>
</dbReference>
<sequence length="138" mass="15395">MQLKKVVMCLSVALFSISAFCAEPSSDEMEDPCTVAGGGAMAGYLCVEQKMQVADKALNTSYQQAIKRITAEEEWANAELIEPFRAAQRAWLKFRDTECEFYGLSTGANGGWTGVQIEECKLAMTEERTKYFNSVFYL</sequence>
<reference evidence="3 4" key="1">
    <citation type="journal article" date="2012" name="Int. J. Syst. Evol. Microbiol.">
        <title>Vibrio caribbeanicus sp. nov., isolated from the marine sponge Scleritoderma cyanea.</title>
        <authorList>
            <person name="Hoffmann M."/>
            <person name="Monday S.R."/>
            <person name="Allard M.W."/>
            <person name="Strain E.A."/>
            <person name="Whittaker P."/>
            <person name="Naum M."/>
            <person name="McCarthy P.J."/>
            <person name="Lopez J.V."/>
            <person name="Fischer M."/>
            <person name="Brown E.W."/>
        </authorList>
    </citation>
    <scope>NUCLEOTIDE SEQUENCE [LARGE SCALE GENOMIC DNA]</scope>
    <source>
        <strain evidence="3 4">LMG 19158</strain>
    </source>
</reference>
<accession>F9RW26</accession>
<dbReference type="Proteomes" id="UP000004349">
    <property type="component" value="Unassembled WGS sequence"/>
</dbReference>
<proteinExistence type="predicted"/>
<dbReference type="RefSeq" id="WP_005600349.1">
    <property type="nucleotide sequence ID" value="NZ_AFWE01000229.1"/>
</dbReference>
<comment type="caution">
    <text evidence="3">The sequence shown here is derived from an EMBL/GenBank/DDBJ whole genome shotgun (WGS) entry which is preliminary data.</text>
</comment>